<dbReference type="PANTHER" id="PTHR24346">
    <property type="entry name" value="MAP/MICROTUBULE AFFINITY-REGULATING KINASE"/>
    <property type="match status" value="1"/>
</dbReference>
<dbReference type="eggNOG" id="KOG0583">
    <property type="taxonomic scope" value="Eukaryota"/>
</dbReference>
<dbReference type="GO" id="GO:0050321">
    <property type="term" value="F:tau-protein kinase activity"/>
    <property type="evidence" value="ECO:0007669"/>
    <property type="project" value="TreeGrafter"/>
</dbReference>
<keyword evidence="3" id="KW-0067">ATP-binding</keyword>
<keyword evidence="2" id="KW-0547">Nucleotide-binding</keyword>
<dbReference type="GO" id="GO:0005524">
    <property type="term" value="F:ATP binding"/>
    <property type="evidence" value="ECO:0007669"/>
    <property type="project" value="UniProtKB-KW"/>
</dbReference>
<dbReference type="PROSITE" id="PS00108">
    <property type="entry name" value="PROTEIN_KINASE_ST"/>
    <property type="match status" value="1"/>
</dbReference>
<dbReference type="Proteomes" id="UP000095284">
    <property type="component" value="Unplaced"/>
</dbReference>
<dbReference type="SMART" id="SM00220">
    <property type="entry name" value="S_TKc"/>
    <property type="match status" value="1"/>
</dbReference>
<feature type="domain" description="Protein kinase" evidence="4">
    <location>
        <begin position="61"/>
        <end position="317"/>
    </location>
</feature>
<evidence type="ECO:0000256" key="3">
    <source>
        <dbReference type="ARBA" id="ARBA00022840"/>
    </source>
</evidence>
<dbReference type="InterPro" id="IPR011009">
    <property type="entry name" value="Kinase-like_dom_sf"/>
</dbReference>
<sequence length="340" mass="38747">MLISILKSKLENGISFPSDLPGRMAGAEEAEKACTASASPETSAELAAAFKCMEQWLGGYSINTEHIAQSPSSTVYRLYSSRYKSDVAVKIVDTTALPAHYESTFLKREIEICRTLSHPFICHTYGVFFPLDSQVAFVFQYYHGGTMLDMILKNNKVSEDQSAVIFRQLIEAIRYLHDKDIVHRDVKLENVLFDNFGNVKLADFGFARRMGSKLDRSKSFCGTKPYSCPDVVKHKEYDPFSNDWYSLGVVLYTLISGRWPYNLQELEDASKSPTNWPKIWYPQDMFSSEAVELLQHLLQEIAYMRADYHICLNSKFMVKYGQGPTQHPIVRGPYNALTFK</sequence>
<dbReference type="GO" id="GO:0000226">
    <property type="term" value="P:microtubule cytoskeleton organization"/>
    <property type="evidence" value="ECO:0007669"/>
    <property type="project" value="TreeGrafter"/>
</dbReference>
<evidence type="ECO:0000313" key="5">
    <source>
        <dbReference type="Proteomes" id="UP000095284"/>
    </source>
</evidence>
<dbReference type="WBParaSite" id="BXY_0384900.1">
    <property type="protein sequence ID" value="BXY_0384900.1"/>
    <property type="gene ID" value="BXY_0384900"/>
</dbReference>
<reference evidence="6" key="1">
    <citation type="submission" date="2016-11" db="UniProtKB">
        <authorList>
            <consortium name="WormBaseParasite"/>
        </authorList>
    </citation>
    <scope>IDENTIFICATION</scope>
</reference>
<accession>A0A1I7RSZ5</accession>
<evidence type="ECO:0000256" key="2">
    <source>
        <dbReference type="ARBA" id="ARBA00022741"/>
    </source>
</evidence>
<name>A0A1I7RSZ5_BURXY</name>
<dbReference type="InterPro" id="IPR000719">
    <property type="entry name" value="Prot_kinase_dom"/>
</dbReference>
<dbReference type="PROSITE" id="PS50011">
    <property type="entry name" value="PROTEIN_KINASE_DOM"/>
    <property type="match status" value="1"/>
</dbReference>
<dbReference type="GO" id="GO:0035556">
    <property type="term" value="P:intracellular signal transduction"/>
    <property type="evidence" value="ECO:0007669"/>
    <property type="project" value="TreeGrafter"/>
</dbReference>
<dbReference type="InterPro" id="IPR008271">
    <property type="entry name" value="Ser/Thr_kinase_AS"/>
</dbReference>
<dbReference type="GO" id="GO:0005737">
    <property type="term" value="C:cytoplasm"/>
    <property type="evidence" value="ECO:0007669"/>
    <property type="project" value="TreeGrafter"/>
</dbReference>
<dbReference type="Pfam" id="PF00069">
    <property type="entry name" value="Pkinase"/>
    <property type="match status" value="1"/>
</dbReference>
<evidence type="ECO:0000259" key="4">
    <source>
        <dbReference type="PROSITE" id="PS50011"/>
    </source>
</evidence>
<protein>
    <submittedName>
        <fullName evidence="6">Protein kinase domain-containing protein</fullName>
    </submittedName>
</protein>
<dbReference type="AlphaFoldDB" id="A0A1I7RSZ5"/>
<dbReference type="SUPFAM" id="SSF56112">
    <property type="entry name" value="Protein kinase-like (PK-like)"/>
    <property type="match status" value="1"/>
</dbReference>
<dbReference type="Gene3D" id="1.10.510.10">
    <property type="entry name" value="Transferase(Phosphotransferase) domain 1"/>
    <property type="match status" value="1"/>
</dbReference>
<organism evidence="5 6">
    <name type="scientific">Bursaphelenchus xylophilus</name>
    <name type="common">Pinewood nematode worm</name>
    <name type="synonym">Aphelenchoides xylophilus</name>
    <dbReference type="NCBI Taxonomy" id="6326"/>
    <lineage>
        <taxon>Eukaryota</taxon>
        <taxon>Metazoa</taxon>
        <taxon>Ecdysozoa</taxon>
        <taxon>Nematoda</taxon>
        <taxon>Chromadorea</taxon>
        <taxon>Rhabditida</taxon>
        <taxon>Tylenchina</taxon>
        <taxon>Tylenchomorpha</taxon>
        <taxon>Aphelenchoidea</taxon>
        <taxon>Aphelenchoididae</taxon>
        <taxon>Bursaphelenchus</taxon>
    </lineage>
</organism>
<dbReference type="PANTHER" id="PTHR24346:SF42">
    <property type="entry name" value="SERINE_THREONINE-PROTEIN KINASE SIK3"/>
    <property type="match status" value="1"/>
</dbReference>
<evidence type="ECO:0000313" key="6">
    <source>
        <dbReference type="WBParaSite" id="BXY_0384900.1"/>
    </source>
</evidence>
<evidence type="ECO:0000256" key="1">
    <source>
        <dbReference type="ARBA" id="ARBA00001946"/>
    </source>
</evidence>
<dbReference type="FunFam" id="1.10.510.10:FF:000571">
    <property type="entry name" value="Maternal embryonic leucine zipper kinase"/>
    <property type="match status" value="1"/>
</dbReference>
<comment type="cofactor">
    <cofactor evidence="1">
        <name>Mg(2+)</name>
        <dbReference type="ChEBI" id="CHEBI:18420"/>
    </cofactor>
</comment>
<proteinExistence type="predicted"/>